<gene>
    <name evidence="3" type="primary">LBD1_0</name>
    <name evidence="3" type="ORF">CK203_111188</name>
</gene>
<organism evidence="3 4">
    <name type="scientific">Vitis vinifera</name>
    <name type="common">Grape</name>
    <dbReference type="NCBI Taxonomy" id="29760"/>
    <lineage>
        <taxon>Eukaryota</taxon>
        <taxon>Viridiplantae</taxon>
        <taxon>Streptophyta</taxon>
        <taxon>Embryophyta</taxon>
        <taxon>Tracheophyta</taxon>
        <taxon>Spermatophyta</taxon>
        <taxon>Magnoliopsida</taxon>
        <taxon>eudicotyledons</taxon>
        <taxon>Gunneridae</taxon>
        <taxon>Pentapetalae</taxon>
        <taxon>rosids</taxon>
        <taxon>Vitales</taxon>
        <taxon>Vitaceae</taxon>
        <taxon>Viteae</taxon>
        <taxon>Vitis</taxon>
    </lineage>
</organism>
<dbReference type="PANTHER" id="PTHR31301">
    <property type="entry name" value="LOB DOMAIN-CONTAINING PROTEIN 4-RELATED"/>
    <property type="match status" value="1"/>
</dbReference>
<dbReference type="PROSITE" id="PS50891">
    <property type="entry name" value="LOB"/>
    <property type="match status" value="1"/>
</dbReference>
<comment type="similarity">
    <text evidence="1">Belongs to the LOB domain-containing protein family.</text>
</comment>
<feature type="domain" description="LOB" evidence="2">
    <location>
        <begin position="5"/>
        <end position="108"/>
    </location>
</feature>
<dbReference type="Pfam" id="PF03195">
    <property type="entry name" value="LOB"/>
    <property type="match status" value="1"/>
</dbReference>
<dbReference type="PANTHER" id="PTHR31301:SF188">
    <property type="entry name" value="LOB DOMAIN-CONTAINING PROTEIN 1-LIKE"/>
    <property type="match status" value="1"/>
</dbReference>
<reference evidence="3 4" key="1">
    <citation type="journal article" date="2018" name="PLoS Genet.">
        <title>Population sequencing reveals clonal diversity and ancestral inbreeding in the grapevine cultivar Chardonnay.</title>
        <authorList>
            <person name="Roach M.J."/>
            <person name="Johnson D.L."/>
            <person name="Bohlmann J."/>
            <person name="van Vuuren H.J."/>
            <person name="Jones S.J."/>
            <person name="Pretorius I.S."/>
            <person name="Schmidt S.A."/>
            <person name="Borneman A.R."/>
        </authorList>
    </citation>
    <scope>NUCLEOTIDE SEQUENCE [LARGE SCALE GENOMIC DNA]</scope>
    <source>
        <strain evidence="4">cv. Chardonnay</strain>
        <tissue evidence="3">Leaf</tissue>
    </source>
</reference>
<evidence type="ECO:0000259" key="2">
    <source>
        <dbReference type="PROSITE" id="PS50891"/>
    </source>
</evidence>
<name>A0A438CGS2_VITVI</name>
<sequence length="135" mass="14826">MEYADIDKTTRPLAVSCIPFSSSSPSSSRFSPPSTAFQGPCAACSSLDVDAMRVELPQPKRVDAVSSMVYEANARIRDPVYGCAGTISQLHKQVNDLKAELAMAQAELFIMQCQQQQQNANASFFLDRYLVSDYC</sequence>
<evidence type="ECO:0000256" key="1">
    <source>
        <dbReference type="ARBA" id="ARBA00005474"/>
    </source>
</evidence>
<proteinExistence type="inferred from homology"/>
<dbReference type="Proteomes" id="UP000288805">
    <property type="component" value="Unassembled WGS sequence"/>
</dbReference>
<dbReference type="EMBL" id="QGNW01002235">
    <property type="protein sequence ID" value="RVW22413.1"/>
    <property type="molecule type" value="Genomic_DNA"/>
</dbReference>
<evidence type="ECO:0000313" key="4">
    <source>
        <dbReference type="Proteomes" id="UP000288805"/>
    </source>
</evidence>
<comment type="caution">
    <text evidence="3">The sequence shown here is derived from an EMBL/GenBank/DDBJ whole genome shotgun (WGS) entry which is preliminary data.</text>
</comment>
<protein>
    <submittedName>
        <fullName evidence="3">LOB domain-containing protein 1</fullName>
    </submittedName>
</protein>
<dbReference type="InterPro" id="IPR004883">
    <property type="entry name" value="LOB"/>
</dbReference>
<dbReference type="AlphaFoldDB" id="A0A438CGS2"/>
<evidence type="ECO:0000313" key="3">
    <source>
        <dbReference type="EMBL" id="RVW22413.1"/>
    </source>
</evidence>
<accession>A0A438CGS2</accession>